<dbReference type="GO" id="GO:0016853">
    <property type="term" value="F:isomerase activity"/>
    <property type="evidence" value="ECO:0007669"/>
    <property type="project" value="UniProtKB-KW"/>
</dbReference>
<dbReference type="InterPro" id="IPR050245">
    <property type="entry name" value="PrsA_foldase"/>
</dbReference>
<evidence type="ECO:0000259" key="10">
    <source>
        <dbReference type="PROSITE" id="PS50198"/>
    </source>
</evidence>
<keyword evidence="9" id="KW-1133">Transmembrane helix</keyword>
<evidence type="ECO:0000256" key="3">
    <source>
        <dbReference type="ARBA" id="ARBA00013194"/>
    </source>
</evidence>
<keyword evidence="5 8" id="KW-0697">Rotamase</keyword>
<name>A0ABT5WUJ4_9SPHN</name>
<comment type="caution">
    <text evidence="11">The sequence shown here is derived from an EMBL/GenBank/DDBJ whole genome shotgun (WGS) entry which is preliminary data.</text>
</comment>
<organism evidence="11 12">
    <name type="scientific">Novosphingobium album</name>
    <name type="common">ex Liu et al. 2023</name>
    <dbReference type="NCBI Taxonomy" id="3031130"/>
    <lineage>
        <taxon>Bacteria</taxon>
        <taxon>Pseudomonadati</taxon>
        <taxon>Pseudomonadota</taxon>
        <taxon>Alphaproteobacteria</taxon>
        <taxon>Sphingomonadales</taxon>
        <taxon>Sphingomonadaceae</taxon>
        <taxon>Novosphingobium</taxon>
    </lineage>
</organism>
<comment type="catalytic activity">
    <reaction evidence="1">
        <text>[protein]-peptidylproline (omega=180) = [protein]-peptidylproline (omega=0)</text>
        <dbReference type="Rhea" id="RHEA:16237"/>
        <dbReference type="Rhea" id="RHEA-COMP:10747"/>
        <dbReference type="Rhea" id="RHEA-COMP:10748"/>
        <dbReference type="ChEBI" id="CHEBI:83833"/>
        <dbReference type="ChEBI" id="CHEBI:83834"/>
        <dbReference type="EC" id="5.2.1.8"/>
    </reaction>
</comment>
<evidence type="ECO:0000256" key="8">
    <source>
        <dbReference type="PROSITE-ProRule" id="PRU00278"/>
    </source>
</evidence>
<evidence type="ECO:0000256" key="2">
    <source>
        <dbReference type="ARBA" id="ARBA00007656"/>
    </source>
</evidence>
<dbReference type="PROSITE" id="PS50198">
    <property type="entry name" value="PPIC_PPIASE_2"/>
    <property type="match status" value="1"/>
</dbReference>
<dbReference type="PANTHER" id="PTHR47245:SF2">
    <property type="entry name" value="PEPTIDYL-PROLYL CIS-TRANS ISOMERASE HP_0175-RELATED"/>
    <property type="match status" value="1"/>
</dbReference>
<sequence>MGRNLAVSLASIAPGPLLRRTLRDPLVPFLLAGFLLFGGYFALEAGRREPIRFTPEAEAAMVEEFETLTGRKANAADRARMKDEYLTRELLFRDALDRNLHLTSPEAREMLIEKERYLIAGAPPEPSDEDLVNFYAENIKRYWGEPRTSFSQVFRSQKPDDAGALLAALNAGRAIPSDDFWLGHSFPGYGDSMVRGIFGQGFVDALKSAPPGRWIGPIASSRGWHFVRAASREPAALMPYPAVRDQVRQDFMIAHTRTAIDAAVARLKEKYDVVED</sequence>
<evidence type="ECO:0000313" key="11">
    <source>
        <dbReference type="EMBL" id="MDE8653574.1"/>
    </source>
</evidence>
<evidence type="ECO:0000313" key="12">
    <source>
        <dbReference type="Proteomes" id="UP001216253"/>
    </source>
</evidence>
<evidence type="ECO:0000256" key="1">
    <source>
        <dbReference type="ARBA" id="ARBA00000971"/>
    </source>
</evidence>
<dbReference type="Gene3D" id="3.10.50.40">
    <property type="match status" value="1"/>
</dbReference>
<keyword evidence="9" id="KW-0812">Transmembrane</keyword>
<evidence type="ECO:0000256" key="7">
    <source>
        <dbReference type="ARBA" id="ARBA00031484"/>
    </source>
</evidence>
<keyword evidence="9" id="KW-0472">Membrane</keyword>
<feature type="domain" description="PpiC" evidence="10">
    <location>
        <begin position="102"/>
        <end position="231"/>
    </location>
</feature>
<accession>A0ABT5WUJ4</accession>
<evidence type="ECO:0000256" key="5">
    <source>
        <dbReference type="ARBA" id="ARBA00023110"/>
    </source>
</evidence>
<evidence type="ECO:0000256" key="6">
    <source>
        <dbReference type="ARBA" id="ARBA00030642"/>
    </source>
</evidence>
<reference evidence="11 12" key="1">
    <citation type="submission" date="2023-03" db="EMBL/GenBank/DDBJ databases">
        <title>NovoSphingobium album sp. nov. isolated from polycyclic aromatic hydrocarbons- and heavy-metal polluted soil.</title>
        <authorList>
            <person name="Liu Z."/>
            <person name="Wang K."/>
        </authorList>
    </citation>
    <scope>NUCLEOTIDE SEQUENCE [LARGE SCALE GENOMIC DNA]</scope>
    <source>
        <strain evidence="11 12">H3SJ31-1</strain>
    </source>
</reference>
<feature type="transmembrane region" description="Helical" evidence="9">
    <location>
        <begin position="26"/>
        <end position="43"/>
    </location>
</feature>
<dbReference type="EMBL" id="JARESE010000062">
    <property type="protein sequence ID" value="MDE8653574.1"/>
    <property type="molecule type" value="Genomic_DNA"/>
</dbReference>
<dbReference type="InterPro" id="IPR000297">
    <property type="entry name" value="PPIase_PpiC"/>
</dbReference>
<dbReference type="EC" id="5.2.1.8" evidence="3"/>
<dbReference type="PANTHER" id="PTHR47245">
    <property type="entry name" value="PEPTIDYLPROLYL ISOMERASE"/>
    <property type="match status" value="1"/>
</dbReference>
<gene>
    <name evidence="11" type="ORF">PYV00_17885</name>
</gene>
<dbReference type="Pfam" id="PF13145">
    <property type="entry name" value="Rotamase_2"/>
    <property type="match status" value="1"/>
</dbReference>
<proteinExistence type="inferred from homology"/>
<evidence type="ECO:0000256" key="9">
    <source>
        <dbReference type="SAM" id="Phobius"/>
    </source>
</evidence>
<comment type="similarity">
    <text evidence="2">Belongs to the PpiC/parvulin rotamase family.</text>
</comment>
<dbReference type="Proteomes" id="UP001216253">
    <property type="component" value="Unassembled WGS sequence"/>
</dbReference>
<protein>
    <recommendedName>
        <fullName evidence="4">Parvulin-like PPIase</fullName>
        <ecNumber evidence="3">5.2.1.8</ecNumber>
    </recommendedName>
    <alternativeName>
        <fullName evidence="6">Peptidyl-prolyl cis-trans isomerase plp</fullName>
    </alternativeName>
    <alternativeName>
        <fullName evidence="7">Rotamase plp</fullName>
    </alternativeName>
</protein>
<evidence type="ECO:0000256" key="4">
    <source>
        <dbReference type="ARBA" id="ARBA00018370"/>
    </source>
</evidence>
<dbReference type="InterPro" id="IPR046357">
    <property type="entry name" value="PPIase_dom_sf"/>
</dbReference>
<keyword evidence="12" id="KW-1185">Reference proteome</keyword>
<keyword evidence="8 11" id="KW-0413">Isomerase</keyword>